<gene>
    <name evidence="2" type="primary">OSJNBa0036E18.39</name>
</gene>
<dbReference type="AlphaFoldDB" id="Q6Z500"/>
<feature type="compositionally biased region" description="Basic and acidic residues" evidence="1">
    <location>
        <begin position="11"/>
        <end position="26"/>
    </location>
</feature>
<sequence length="172" mass="19214">MNATSPWCNPTREHKTPTSAHTRDDLASDGVNKRKVCGGVGMTTTATTRMRTPGWRTGRPEEVRTTWSGDAGCGYARQRRPRRRRALVEVEEIWRNHAGGALMEPKEEQPPPLAVPSSLRLRLVIAYAECPTLPPLQPPLRKLRRWPRACACGHRASRAVYLGEGEVREGVL</sequence>
<accession>Q6Z500</accession>
<reference evidence="3" key="2">
    <citation type="journal article" date="2008" name="Nucleic Acids Res.">
        <title>The rice annotation project database (RAP-DB): 2008 update.</title>
        <authorList>
            <consortium name="The rice annotation project (RAP)"/>
        </authorList>
    </citation>
    <scope>GENOME REANNOTATION</scope>
    <source>
        <strain evidence="3">cv. Nipponbare</strain>
    </source>
</reference>
<dbReference type="Proteomes" id="UP000000763">
    <property type="component" value="Chromosome 8"/>
</dbReference>
<feature type="region of interest" description="Disordered" evidence="1">
    <location>
        <begin position="1"/>
        <end position="38"/>
    </location>
</feature>
<evidence type="ECO:0000256" key="1">
    <source>
        <dbReference type="SAM" id="MobiDB-lite"/>
    </source>
</evidence>
<reference evidence="3" key="1">
    <citation type="journal article" date="2005" name="Nature">
        <title>The map-based sequence of the rice genome.</title>
        <authorList>
            <consortium name="International rice genome sequencing project (IRGSP)"/>
            <person name="Matsumoto T."/>
            <person name="Wu J."/>
            <person name="Kanamori H."/>
            <person name="Katayose Y."/>
            <person name="Fujisawa M."/>
            <person name="Namiki N."/>
            <person name="Mizuno H."/>
            <person name="Yamamoto K."/>
            <person name="Antonio B.A."/>
            <person name="Baba T."/>
            <person name="Sakata K."/>
            <person name="Nagamura Y."/>
            <person name="Aoki H."/>
            <person name="Arikawa K."/>
            <person name="Arita K."/>
            <person name="Bito T."/>
            <person name="Chiden Y."/>
            <person name="Fujitsuka N."/>
            <person name="Fukunaka R."/>
            <person name="Hamada M."/>
            <person name="Harada C."/>
            <person name="Hayashi A."/>
            <person name="Hijishita S."/>
            <person name="Honda M."/>
            <person name="Hosokawa S."/>
            <person name="Ichikawa Y."/>
            <person name="Idonuma A."/>
            <person name="Iijima M."/>
            <person name="Ikeda M."/>
            <person name="Ikeno M."/>
            <person name="Ito K."/>
            <person name="Ito S."/>
            <person name="Ito T."/>
            <person name="Ito Y."/>
            <person name="Ito Y."/>
            <person name="Iwabuchi A."/>
            <person name="Kamiya K."/>
            <person name="Karasawa W."/>
            <person name="Kurita K."/>
            <person name="Katagiri S."/>
            <person name="Kikuta A."/>
            <person name="Kobayashi H."/>
            <person name="Kobayashi N."/>
            <person name="Machita K."/>
            <person name="Maehara T."/>
            <person name="Masukawa M."/>
            <person name="Mizubayashi T."/>
            <person name="Mukai Y."/>
            <person name="Nagasaki H."/>
            <person name="Nagata Y."/>
            <person name="Naito S."/>
            <person name="Nakashima M."/>
            <person name="Nakama Y."/>
            <person name="Nakamichi Y."/>
            <person name="Nakamura M."/>
            <person name="Meguro A."/>
            <person name="Negishi M."/>
            <person name="Ohta I."/>
            <person name="Ohta T."/>
            <person name="Okamoto M."/>
            <person name="Ono N."/>
            <person name="Saji S."/>
            <person name="Sakaguchi M."/>
            <person name="Sakai K."/>
            <person name="Shibata M."/>
            <person name="Shimokawa T."/>
            <person name="Song J."/>
            <person name="Takazaki Y."/>
            <person name="Terasawa K."/>
            <person name="Tsugane M."/>
            <person name="Tsuji K."/>
            <person name="Ueda S."/>
            <person name="Waki K."/>
            <person name="Yamagata H."/>
            <person name="Yamamoto M."/>
            <person name="Yamamoto S."/>
            <person name="Yamane H."/>
            <person name="Yoshiki S."/>
            <person name="Yoshihara R."/>
            <person name="Yukawa K."/>
            <person name="Zhong H."/>
            <person name="Yano M."/>
            <person name="Yuan Q."/>
            <person name="Ouyang S."/>
            <person name="Liu J."/>
            <person name="Jones K.M."/>
            <person name="Gansberger K."/>
            <person name="Moffat K."/>
            <person name="Hill J."/>
            <person name="Bera J."/>
            <person name="Fadrosh D."/>
            <person name="Jin S."/>
            <person name="Johri S."/>
            <person name="Kim M."/>
            <person name="Overton L."/>
            <person name="Reardon M."/>
            <person name="Tsitrin T."/>
            <person name="Vuong H."/>
            <person name="Weaver B."/>
            <person name="Ciecko A."/>
            <person name="Tallon L."/>
            <person name="Jackson J."/>
            <person name="Pai G."/>
            <person name="Aken S.V."/>
            <person name="Utterback T."/>
            <person name="Reidmuller S."/>
            <person name="Feldblyum T."/>
            <person name="Hsiao J."/>
            <person name="Zismann V."/>
            <person name="Iobst S."/>
            <person name="de Vazeille A.R."/>
            <person name="Buell C.R."/>
            <person name="Ying K."/>
            <person name="Li Y."/>
            <person name="Lu T."/>
            <person name="Huang Y."/>
            <person name="Zhao Q."/>
            <person name="Feng Q."/>
            <person name="Zhang L."/>
            <person name="Zhu J."/>
            <person name="Weng Q."/>
            <person name="Mu J."/>
            <person name="Lu Y."/>
            <person name="Fan D."/>
            <person name="Liu Y."/>
            <person name="Guan J."/>
            <person name="Zhang Y."/>
            <person name="Yu S."/>
            <person name="Liu X."/>
            <person name="Zhang Y."/>
            <person name="Hong G."/>
            <person name="Han B."/>
            <person name="Choisne N."/>
            <person name="Demange N."/>
            <person name="Orjeda G."/>
            <person name="Samain S."/>
            <person name="Cattolico L."/>
            <person name="Pelletier E."/>
            <person name="Couloux A."/>
            <person name="Segurens B."/>
            <person name="Wincker P."/>
            <person name="D'Hont A."/>
            <person name="Scarpelli C."/>
            <person name="Weissenbach J."/>
            <person name="Salanoubat M."/>
            <person name="Quetier F."/>
            <person name="Yu Y."/>
            <person name="Kim H.R."/>
            <person name="Rambo T."/>
            <person name="Currie J."/>
            <person name="Collura K."/>
            <person name="Luo M."/>
            <person name="Yang T."/>
            <person name="Ammiraju J.S.S."/>
            <person name="Engler F."/>
            <person name="Soderlund C."/>
            <person name="Wing R.A."/>
            <person name="Palmer L.E."/>
            <person name="de la Bastide M."/>
            <person name="Spiegel L."/>
            <person name="Nascimento L."/>
            <person name="Zutavern T."/>
            <person name="O'Shaughnessy A."/>
            <person name="Dike S."/>
            <person name="Dedhia N."/>
            <person name="Preston R."/>
            <person name="Balija V."/>
            <person name="McCombie W.R."/>
            <person name="Chow T."/>
            <person name="Chen H."/>
            <person name="Chung M."/>
            <person name="Chen C."/>
            <person name="Shaw J."/>
            <person name="Wu H."/>
            <person name="Hsiao K."/>
            <person name="Chao Y."/>
            <person name="Chu M."/>
            <person name="Cheng C."/>
            <person name="Hour A."/>
            <person name="Lee P."/>
            <person name="Lin S."/>
            <person name="Lin Y."/>
            <person name="Liou J."/>
            <person name="Liu S."/>
            <person name="Hsing Y."/>
            <person name="Raghuvanshi S."/>
            <person name="Mohanty A."/>
            <person name="Bharti A.K."/>
            <person name="Gaur A."/>
            <person name="Gupta V."/>
            <person name="Kumar D."/>
            <person name="Ravi V."/>
            <person name="Vij S."/>
            <person name="Kapur A."/>
            <person name="Khurana P."/>
            <person name="Khurana P."/>
            <person name="Khurana J.P."/>
            <person name="Tyagi A.K."/>
            <person name="Gaikwad K."/>
            <person name="Singh A."/>
            <person name="Dalal V."/>
            <person name="Srivastava S."/>
            <person name="Dixit A."/>
            <person name="Pal A.K."/>
            <person name="Ghazi I.A."/>
            <person name="Yadav M."/>
            <person name="Pandit A."/>
            <person name="Bhargava A."/>
            <person name="Sureshbabu K."/>
            <person name="Batra K."/>
            <person name="Sharma T.R."/>
            <person name="Mohapatra T."/>
            <person name="Singh N.K."/>
            <person name="Messing J."/>
            <person name="Nelson A.B."/>
            <person name="Fuks G."/>
            <person name="Kavchok S."/>
            <person name="Keizer G."/>
            <person name="Linton E."/>
            <person name="Llaca V."/>
            <person name="Song R."/>
            <person name="Tanyolac B."/>
            <person name="Young S."/>
            <person name="Ho-Il K."/>
            <person name="Hahn J.H."/>
            <person name="Sangsakoo G."/>
            <person name="Vanavichit A."/>
            <person name="de Mattos Luiz.A.T."/>
            <person name="Zimmer P.D."/>
            <person name="Malone G."/>
            <person name="Dellagostin O."/>
            <person name="de Oliveira A.C."/>
            <person name="Bevan M."/>
            <person name="Bancroft I."/>
            <person name="Minx P."/>
            <person name="Cordum H."/>
            <person name="Wilson R."/>
            <person name="Cheng Z."/>
            <person name="Jin W."/>
            <person name="Jiang J."/>
            <person name="Leong S.A."/>
            <person name="Iwama H."/>
            <person name="Gojobori T."/>
            <person name="Itoh T."/>
            <person name="Niimura Y."/>
            <person name="Fujii Y."/>
            <person name="Habara T."/>
            <person name="Sakai H."/>
            <person name="Sato Y."/>
            <person name="Wilson G."/>
            <person name="Kumar K."/>
            <person name="McCouch S."/>
            <person name="Juretic N."/>
            <person name="Hoen D."/>
            <person name="Wright S."/>
            <person name="Bruskiewich R."/>
            <person name="Bureau T."/>
            <person name="Miyao A."/>
            <person name="Hirochika H."/>
            <person name="Nishikawa T."/>
            <person name="Kadowaki K."/>
            <person name="Sugiura M."/>
            <person name="Burr B."/>
            <person name="Sasaki T."/>
        </authorList>
    </citation>
    <scope>NUCLEOTIDE SEQUENCE [LARGE SCALE GENOMIC DNA]</scope>
    <source>
        <strain evidence="3">cv. Nipponbare</strain>
    </source>
</reference>
<evidence type="ECO:0000313" key="2">
    <source>
        <dbReference type="EMBL" id="BAD05526.1"/>
    </source>
</evidence>
<organism evidence="2 3">
    <name type="scientific">Oryza sativa subsp. japonica</name>
    <name type="common">Rice</name>
    <dbReference type="NCBI Taxonomy" id="39947"/>
    <lineage>
        <taxon>Eukaryota</taxon>
        <taxon>Viridiplantae</taxon>
        <taxon>Streptophyta</taxon>
        <taxon>Embryophyta</taxon>
        <taxon>Tracheophyta</taxon>
        <taxon>Spermatophyta</taxon>
        <taxon>Magnoliopsida</taxon>
        <taxon>Liliopsida</taxon>
        <taxon>Poales</taxon>
        <taxon>Poaceae</taxon>
        <taxon>BOP clade</taxon>
        <taxon>Oryzoideae</taxon>
        <taxon>Oryzeae</taxon>
        <taxon>Oryzinae</taxon>
        <taxon>Oryza</taxon>
        <taxon>Oryza sativa</taxon>
    </lineage>
</organism>
<protein>
    <submittedName>
        <fullName evidence="2">Uncharacterized protein</fullName>
    </submittedName>
</protein>
<proteinExistence type="predicted"/>
<name>Q6Z500_ORYSJ</name>
<dbReference type="EMBL" id="AP005161">
    <property type="protein sequence ID" value="BAD05526.1"/>
    <property type="molecule type" value="Genomic_DNA"/>
</dbReference>
<evidence type="ECO:0000313" key="3">
    <source>
        <dbReference type="Proteomes" id="UP000000763"/>
    </source>
</evidence>